<proteinExistence type="predicted"/>
<keyword evidence="2" id="KW-0472">Membrane</keyword>
<evidence type="ECO:0000256" key="3">
    <source>
        <dbReference type="SAM" id="SignalP"/>
    </source>
</evidence>
<feature type="domain" description="Thioester" evidence="4">
    <location>
        <begin position="80"/>
        <end position="183"/>
    </location>
</feature>
<protein>
    <submittedName>
        <fullName evidence="5">Thioester domain-containing protein</fullName>
    </submittedName>
</protein>
<sequence length="403" mass="41129">MTNVSLPLALGRTTVAAGAAALLALGLAAPAAADPDTYEGAVRAQYTGPAQKGADVRINGANESTTLFTLKLEDGGTFTTYCIDLETGIRGDAWYREDDWANYPGEGAFASPGKVHWILQNSYPTISAAQLAENAGLTNSRFKEEHAIAATQAAIWHFTNGAEVTANDPAGVRKVYDHLVESAVELPQEPGPALSVTPGTAEGEAGSKVGAFVIETSAASVPVVLDAPEGVTLVDLETGEPVTAVENGDEVAFDVPADAAAGNASFSLETTADVSAGRLFKGESDKPTQTLITAKTEKVTVSASASASWTAKPEVPPTDEPSEPTEEPSEPTEEPSAPESPAPSESPSVPESPKPTPPADDRPSLPVTGGALAGLVAAGIAALGAGGGAIYLSRKRKAASTQE</sequence>
<feature type="compositionally biased region" description="Low complexity" evidence="1">
    <location>
        <begin position="334"/>
        <end position="349"/>
    </location>
</feature>
<dbReference type="InterPro" id="IPR013552">
    <property type="entry name" value="Thioester_dom"/>
</dbReference>
<dbReference type="Proteomes" id="UP001183390">
    <property type="component" value="Unassembled WGS sequence"/>
</dbReference>
<comment type="caution">
    <text evidence="5">The sequence shown here is derived from an EMBL/GenBank/DDBJ whole genome shotgun (WGS) entry which is preliminary data.</text>
</comment>
<reference evidence="6" key="1">
    <citation type="submission" date="2023-07" db="EMBL/GenBank/DDBJ databases">
        <title>30 novel species of actinomycetes from the DSMZ collection.</title>
        <authorList>
            <person name="Nouioui I."/>
        </authorList>
    </citation>
    <scope>NUCLEOTIDE SEQUENCE [LARGE SCALE GENOMIC DNA]</scope>
    <source>
        <strain evidence="6">DSM 44743</strain>
    </source>
</reference>
<evidence type="ECO:0000313" key="6">
    <source>
        <dbReference type="Proteomes" id="UP001183390"/>
    </source>
</evidence>
<evidence type="ECO:0000259" key="4">
    <source>
        <dbReference type="Pfam" id="PF08341"/>
    </source>
</evidence>
<dbReference type="RefSeq" id="WP_311510618.1">
    <property type="nucleotide sequence ID" value="NZ_JAVREP010000002.1"/>
</dbReference>
<keyword evidence="2" id="KW-0812">Transmembrane</keyword>
<dbReference type="EMBL" id="JAVREP010000002">
    <property type="protein sequence ID" value="MDT0327865.1"/>
    <property type="molecule type" value="Genomic_DNA"/>
</dbReference>
<feature type="chain" id="PRO_5045213098" evidence="3">
    <location>
        <begin position="34"/>
        <end position="403"/>
    </location>
</feature>
<dbReference type="Gene3D" id="1.10.150.480">
    <property type="match status" value="1"/>
</dbReference>
<feature type="transmembrane region" description="Helical" evidence="2">
    <location>
        <begin position="371"/>
        <end position="392"/>
    </location>
</feature>
<feature type="region of interest" description="Disordered" evidence="1">
    <location>
        <begin position="298"/>
        <end position="369"/>
    </location>
</feature>
<dbReference type="InterPro" id="IPR023849">
    <property type="entry name" value="TQXA_dom"/>
</dbReference>
<evidence type="ECO:0000256" key="2">
    <source>
        <dbReference type="SAM" id="Phobius"/>
    </source>
</evidence>
<keyword evidence="6" id="KW-1185">Reference proteome</keyword>
<name>A0ABU2M5H4_9ACTN</name>
<evidence type="ECO:0000256" key="1">
    <source>
        <dbReference type="SAM" id="MobiDB-lite"/>
    </source>
</evidence>
<organism evidence="5 6">
    <name type="scientific">Nocardiopsis lambiniae</name>
    <dbReference type="NCBI Taxonomy" id="3075539"/>
    <lineage>
        <taxon>Bacteria</taxon>
        <taxon>Bacillati</taxon>
        <taxon>Actinomycetota</taxon>
        <taxon>Actinomycetes</taxon>
        <taxon>Streptosporangiales</taxon>
        <taxon>Nocardiopsidaceae</taxon>
        <taxon>Nocardiopsis</taxon>
    </lineage>
</organism>
<evidence type="ECO:0000313" key="5">
    <source>
        <dbReference type="EMBL" id="MDT0327865.1"/>
    </source>
</evidence>
<gene>
    <name evidence="5" type="ORF">RM479_05515</name>
</gene>
<dbReference type="NCBIfam" id="TIGR03934">
    <property type="entry name" value="TQXA_dom"/>
    <property type="match status" value="1"/>
</dbReference>
<keyword evidence="2" id="KW-1133">Transmembrane helix</keyword>
<dbReference type="Pfam" id="PF08341">
    <property type="entry name" value="TED"/>
    <property type="match status" value="1"/>
</dbReference>
<feature type="signal peptide" evidence="3">
    <location>
        <begin position="1"/>
        <end position="33"/>
    </location>
</feature>
<feature type="compositionally biased region" description="Acidic residues" evidence="1">
    <location>
        <begin position="320"/>
        <end position="333"/>
    </location>
</feature>
<accession>A0ABU2M5H4</accession>
<keyword evidence="3" id="KW-0732">Signal</keyword>